<keyword evidence="2" id="KW-1185">Reference proteome</keyword>
<gene>
    <name evidence="1" type="ORF">EBB59_07040</name>
</gene>
<dbReference type="Proteomes" id="UP000275012">
    <property type="component" value="Unassembled WGS sequence"/>
</dbReference>
<accession>A0A3M2I444</accession>
<proteinExistence type="predicted"/>
<comment type="caution">
    <text evidence="1">The sequence shown here is derived from an EMBL/GenBank/DDBJ whole genome shotgun (WGS) entry which is preliminary data.</text>
</comment>
<evidence type="ECO:0000313" key="1">
    <source>
        <dbReference type="EMBL" id="RMH92974.1"/>
    </source>
</evidence>
<dbReference type="AlphaFoldDB" id="A0A3M2I444"/>
<protein>
    <submittedName>
        <fullName evidence="1">Uncharacterized protein</fullName>
    </submittedName>
</protein>
<name>A0A3M2I444_9GAMM</name>
<sequence>MVIACTIDEDQRAEGHRLPDSPFESVCDRFTDQEAIALCCEFAACLRVDFDFWIYIEITVGNCECCEGGAGLLIVAAEPGGVAMGSQTTHCGHAFLKRQG</sequence>
<organism evidence="1 2">
    <name type="scientific">Solilutibacter pythonis</name>
    <dbReference type="NCBI Taxonomy" id="2483112"/>
    <lineage>
        <taxon>Bacteria</taxon>
        <taxon>Pseudomonadati</taxon>
        <taxon>Pseudomonadota</taxon>
        <taxon>Gammaproteobacteria</taxon>
        <taxon>Lysobacterales</taxon>
        <taxon>Lysobacteraceae</taxon>
        <taxon>Solilutibacter</taxon>
    </lineage>
</organism>
<reference evidence="1 2" key="1">
    <citation type="submission" date="2018-10" db="EMBL/GenBank/DDBJ databases">
        <title>Proposal of Lysobacter pythonis sp. nov. isolated from royal pythons (Python regius).</title>
        <authorList>
            <person name="Hans-Juergen B."/>
            <person name="Huptas C."/>
            <person name="Sandra B."/>
            <person name="Igor L."/>
            <person name="Joachim S."/>
            <person name="Siegfried S."/>
            <person name="Mareike W."/>
            <person name="Peter K."/>
        </authorList>
    </citation>
    <scope>NUCLEOTIDE SEQUENCE [LARGE SCALE GENOMIC DNA]</scope>
    <source>
        <strain evidence="1 2">4284/11</strain>
    </source>
</reference>
<dbReference type="EMBL" id="RFLY01000008">
    <property type="protein sequence ID" value="RMH92974.1"/>
    <property type="molecule type" value="Genomic_DNA"/>
</dbReference>
<evidence type="ECO:0000313" key="2">
    <source>
        <dbReference type="Proteomes" id="UP000275012"/>
    </source>
</evidence>